<keyword evidence="2" id="KW-0560">Oxidoreductase</keyword>
<dbReference type="AlphaFoldDB" id="A0A075I4H2"/>
<dbReference type="PANTHER" id="PTHR12126:SF11">
    <property type="entry name" value="NADH DEHYDROGENASE [UBIQUINONE] 1 ALPHA SUBCOMPLEX SUBUNIT 9, MITOCHONDRIAL"/>
    <property type="match status" value="1"/>
</dbReference>
<dbReference type="GO" id="GO:0044877">
    <property type="term" value="F:protein-containing complex binding"/>
    <property type="evidence" value="ECO:0007669"/>
    <property type="project" value="TreeGrafter"/>
</dbReference>
<proteinExistence type="predicted"/>
<dbReference type="EMBL" id="KF901176">
    <property type="protein sequence ID" value="AIF20813.1"/>
    <property type="molecule type" value="Genomic_DNA"/>
</dbReference>
<reference evidence="2" key="1">
    <citation type="journal article" date="2014" name="Genome Biol. Evol.">
        <title>Pangenome evidence for extensive interdomain horizontal transfer affecting lineage core and shell genes in uncultured planktonic thaumarchaeota and euryarchaeota.</title>
        <authorList>
            <person name="Deschamps P."/>
            <person name="Zivanovic Y."/>
            <person name="Moreira D."/>
            <person name="Rodriguez-Valera F."/>
            <person name="Lopez-Garcia P."/>
        </authorList>
    </citation>
    <scope>NUCLEOTIDE SEQUENCE</scope>
</reference>
<name>A0A075I4H2_9EURY</name>
<dbReference type="PANTHER" id="PTHR12126">
    <property type="entry name" value="NADH-UBIQUINONE OXIDOREDUCTASE 39 KDA SUBUNIT-RELATED"/>
    <property type="match status" value="1"/>
</dbReference>
<protein>
    <submittedName>
        <fullName evidence="2">NAD dependent epimerase/dehydratase family protein</fullName>
        <ecNumber evidence="2">1.6.5.3</ecNumber>
    </submittedName>
</protein>
<dbReference type="Gene3D" id="3.40.50.720">
    <property type="entry name" value="NAD(P)-binding Rossmann-like Domain"/>
    <property type="match status" value="1"/>
</dbReference>
<evidence type="ECO:0000259" key="1">
    <source>
        <dbReference type="Pfam" id="PF01370"/>
    </source>
</evidence>
<evidence type="ECO:0000313" key="2">
    <source>
        <dbReference type="EMBL" id="AIF20813.1"/>
    </source>
</evidence>
<dbReference type="Pfam" id="PF01370">
    <property type="entry name" value="Epimerase"/>
    <property type="match status" value="1"/>
</dbReference>
<dbReference type="SUPFAM" id="SSF51735">
    <property type="entry name" value="NAD(P)-binding Rossmann-fold domains"/>
    <property type="match status" value="1"/>
</dbReference>
<organism evidence="2">
    <name type="scientific">uncultured marine group II/III euryarchaeote KM3_94_C01</name>
    <dbReference type="NCBI Taxonomy" id="1456545"/>
    <lineage>
        <taxon>Archaea</taxon>
        <taxon>Methanobacteriati</taxon>
        <taxon>Methanobacteriota</taxon>
        <taxon>environmental samples</taxon>
    </lineage>
</organism>
<dbReference type="GO" id="GO:0016491">
    <property type="term" value="F:oxidoreductase activity"/>
    <property type="evidence" value="ECO:0007669"/>
    <property type="project" value="UniProtKB-KW"/>
</dbReference>
<feature type="domain" description="NAD-dependent epimerase/dehydratase" evidence="1">
    <location>
        <begin position="7"/>
        <end position="196"/>
    </location>
</feature>
<dbReference type="InterPro" id="IPR051207">
    <property type="entry name" value="ComplexI_NDUFA9_subunit"/>
</dbReference>
<dbReference type="EC" id="1.6.5.3" evidence="2"/>
<dbReference type="InterPro" id="IPR036291">
    <property type="entry name" value="NAD(P)-bd_dom_sf"/>
</dbReference>
<dbReference type="InterPro" id="IPR001509">
    <property type="entry name" value="Epimerase_deHydtase"/>
</dbReference>
<sequence length="310" mass="35319">MADGFHVVTGAFGYSGRWIAHHLLEKGIRVRTLTNAIGRDDPFDGRVEVHPLDFDDHEALVESLRGAEVLYNTYWVRYNHPRRNFEHGIAVENSRRLFAAAAEAGVERIVHFSVAHPHKAPDWTYFRGKVAVEGILHDSDHSYAILRPTVLFGGGRNVLINNIAWMLRKFPVFGVFGMGNYPIQPVHVKDVARVAVEQGELRENVTIDVTGPETFRYKEYIRLLAKSMGLRRLILPIPSTAGWLFGKVLGLFLQDLVITRAEIRGLKRGLMASDEEPLGVFKFSEWVTENGDKLGRRYQNDLKERKYRKS</sequence>
<accession>A0A075I4H2</accession>